<evidence type="ECO:0000256" key="2">
    <source>
        <dbReference type="ARBA" id="ARBA00023125"/>
    </source>
</evidence>
<dbReference type="PANTHER" id="PTHR43537">
    <property type="entry name" value="TRANSCRIPTIONAL REGULATOR, GNTR FAMILY"/>
    <property type="match status" value="1"/>
</dbReference>
<dbReference type="InterPro" id="IPR008920">
    <property type="entry name" value="TF_FadR/GntR_C"/>
</dbReference>
<dbReference type="SMART" id="SM00895">
    <property type="entry name" value="FCD"/>
    <property type="match status" value="1"/>
</dbReference>
<dbReference type="InterPro" id="IPR036390">
    <property type="entry name" value="WH_DNA-bd_sf"/>
</dbReference>
<dbReference type="SUPFAM" id="SSF48008">
    <property type="entry name" value="GntR ligand-binding domain-like"/>
    <property type="match status" value="1"/>
</dbReference>
<evidence type="ECO:0000313" key="6">
    <source>
        <dbReference type="Proteomes" id="UP001500622"/>
    </source>
</evidence>
<evidence type="ECO:0000259" key="4">
    <source>
        <dbReference type="PROSITE" id="PS50949"/>
    </source>
</evidence>
<evidence type="ECO:0000256" key="3">
    <source>
        <dbReference type="ARBA" id="ARBA00023163"/>
    </source>
</evidence>
<protein>
    <submittedName>
        <fullName evidence="5">GntR family transcriptional regulator</fullName>
    </submittedName>
</protein>
<dbReference type="Gene3D" id="1.10.10.10">
    <property type="entry name" value="Winged helix-like DNA-binding domain superfamily/Winged helix DNA-binding domain"/>
    <property type="match status" value="1"/>
</dbReference>
<keyword evidence="3" id="KW-0804">Transcription</keyword>
<evidence type="ECO:0000256" key="1">
    <source>
        <dbReference type="ARBA" id="ARBA00023015"/>
    </source>
</evidence>
<comment type="caution">
    <text evidence="5">The sequence shown here is derived from an EMBL/GenBank/DDBJ whole genome shotgun (WGS) entry which is preliminary data.</text>
</comment>
<reference evidence="6" key="1">
    <citation type="journal article" date="2019" name="Int. J. Syst. Evol. Microbiol.">
        <title>The Global Catalogue of Microorganisms (GCM) 10K type strain sequencing project: providing services to taxonomists for standard genome sequencing and annotation.</title>
        <authorList>
            <consortium name="The Broad Institute Genomics Platform"/>
            <consortium name="The Broad Institute Genome Sequencing Center for Infectious Disease"/>
            <person name="Wu L."/>
            <person name="Ma J."/>
        </authorList>
    </citation>
    <scope>NUCLEOTIDE SEQUENCE [LARGE SCALE GENOMIC DNA]</scope>
    <source>
        <strain evidence="6">JCM 17810</strain>
    </source>
</reference>
<accession>A0ABP8LSB6</accession>
<dbReference type="InterPro" id="IPR036388">
    <property type="entry name" value="WH-like_DNA-bd_sf"/>
</dbReference>
<dbReference type="PANTHER" id="PTHR43537:SF24">
    <property type="entry name" value="GLUCONATE OPERON TRANSCRIPTIONAL REPRESSOR"/>
    <property type="match status" value="1"/>
</dbReference>
<organism evidence="5 6">
    <name type="scientific">Georgenia halophila</name>
    <dbReference type="NCBI Taxonomy" id="620889"/>
    <lineage>
        <taxon>Bacteria</taxon>
        <taxon>Bacillati</taxon>
        <taxon>Actinomycetota</taxon>
        <taxon>Actinomycetes</taxon>
        <taxon>Micrococcales</taxon>
        <taxon>Bogoriellaceae</taxon>
        <taxon>Georgenia</taxon>
    </lineage>
</organism>
<dbReference type="InterPro" id="IPR011711">
    <property type="entry name" value="GntR_C"/>
</dbReference>
<feature type="domain" description="HTH gntR-type" evidence="4">
    <location>
        <begin position="16"/>
        <end position="83"/>
    </location>
</feature>
<dbReference type="Gene3D" id="1.20.120.530">
    <property type="entry name" value="GntR ligand-binding domain-like"/>
    <property type="match status" value="1"/>
</dbReference>
<dbReference type="EMBL" id="BAABGN010000028">
    <property type="protein sequence ID" value="GAA4434231.1"/>
    <property type="molecule type" value="Genomic_DNA"/>
</dbReference>
<dbReference type="SUPFAM" id="SSF46785">
    <property type="entry name" value="Winged helix' DNA-binding domain"/>
    <property type="match status" value="1"/>
</dbReference>
<proteinExistence type="predicted"/>
<keyword evidence="6" id="KW-1185">Reference proteome</keyword>
<evidence type="ECO:0000313" key="5">
    <source>
        <dbReference type="EMBL" id="GAA4434231.1"/>
    </source>
</evidence>
<name>A0ABP8LSB6_9MICO</name>
<dbReference type="InterPro" id="IPR000524">
    <property type="entry name" value="Tscrpt_reg_HTH_GntR"/>
</dbReference>
<gene>
    <name evidence="5" type="ORF">GCM10023169_41580</name>
</gene>
<sequence length="235" mass="26061">MPDNLTVLVPDGAPTASRSDIAYYLIRDLVVTLALAPGAPVREPDLMARLGLGRTPVREALRRLADDGLITIWPRRGMVVSNVDVRDLASISEVRLELEPAAARLAAHRVGGSGGYRAAEPAARRIERLEELIVEVDRVSEDPRQLIRLDQRVHRFVHEAAGNRYLARTLEEYLVLSLRLWFLGLDRVGHLDDAVREHRDLLLAVGAGDAARAAATAREHVREFQVEIGRVLTGR</sequence>
<dbReference type="Pfam" id="PF07729">
    <property type="entry name" value="FCD"/>
    <property type="match status" value="1"/>
</dbReference>
<dbReference type="Pfam" id="PF00392">
    <property type="entry name" value="GntR"/>
    <property type="match status" value="1"/>
</dbReference>
<keyword evidence="1" id="KW-0805">Transcription regulation</keyword>
<dbReference type="PROSITE" id="PS50949">
    <property type="entry name" value="HTH_GNTR"/>
    <property type="match status" value="1"/>
</dbReference>
<dbReference type="Proteomes" id="UP001500622">
    <property type="component" value="Unassembled WGS sequence"/>
</dbReference>
<dbReference type="SMART" id="SM00345">
    <property type="entry name" value="HTH_GNTR"/>
    <property type="match status" value="1"/>
</dbReference>
<keyword evidence="2" id="KW-0238">DNA-binding</keyword>